<dbReference type="InterPro" id="IPR009057">
    <property type="entry name" value="Homeodomain-like_sf"/>
</dbReference>
<evidence type="ECO:0000313" key="2">
    <source>
        <dbReference type="EMBL" id="QZN96679.1"/>
    </source>
</evidence>
<name>A0ABX9ANB6_9ENTR</name>
<dbReference type="EMBL" id="CP081864">
    <property type="protein sequence ID" value="QZN96679.1"/>
    <property type="molecule type" value="Genomic_DNA"/>
</dbReference>
<dbReference type="NCBIfam" id="NF047595">
    <property type="entry name" value="IS66_ISRel24_TnpA"/>
    <property type="match status" value="1"/>
</dbReference>
<organism evidence="2 3">
    <name type="scientific">Symbiopectobacterium purcellii</name>
    <dbReference type="NCBI Taxonomy" id="2871826"/>
    <lineage>
        <taxon>Bacteria</taxon>
        <taxon>Pseudomonadati</taxon>
        <taxon>Pseudomonadota</taxon>
        <taxon>Gammaproteobacteria</taxon>
        <taxon>Enterobacterales</taxon>
        <taxon>Enterobacteriaceae</taxon>
    </lineage>
</organism>
<protein>
    <submittedName>
        <fullName evidence="2">IS66-like element accessory protein TnpA</fullName>
    </submittedName>
</protein>
<dbReference type="Pfam" id="PF01527">
    <property type="entry name" value="HTH_Tnp_1"/>
    <property type="match status" value="1"/>
</dbReference>
<evidence type="ECO:0000313" key="3">
    <source>
        <dbReference type="Proteomes" id="UP000825886"/>
    </source>
</evidence>
<dbReference type="InterPro" id="IPR002514">
    <property type="entry name" value="Transposase_8"/>
</dbReference>
<accession>A0ABX9ANB6</accession>
<comment type="similarity">
    <text evidence="1">Belongs to the transposase 8 family.</text>
</comment>
<reference evidence="2 3" key="1">
    <citation type="submission" date="2021-08" db="EMBL/GenBank/DDBJ databases">
        <title>Culture and genomic analysis of Symbiopectobacterium purcellii sp. nov. gen. nov., isolated from the leafhopper Empoasca decipiens.</title>
        <authorList>
            <person name="Nadal-Jimenez P."/>
            <person name="Siozios S."/>
            <person name="Halliday N."/>
            <person name="Camara M."/>
            <person name="Hurst G.D.D."/>
        </authorList>
    </citation>
    <scope>NUCLEOTIDE SEQUENCE [LARGE SCALE GENOMIC DNA]</scope>
    <source>
        <strain evidence="2 3">SyEd1</strain>
    </source>
</reference>
<sequence>MSIIFNGHYRVKHRTWLLEALRLHFEEKLPRIEAGRRLGIPKSTACDLFVRFRKAGLSWPLPARINARKLDKRLYRQDSRKSPTLYPVPVEIPAARKRSRRPNFPQDFKISLVEQSMQPGVSVAQLARENNINDNLLFNWRRRYQQGLLVARTEAPVMLPVTLTAESDLDLAQTPPIQSDYALCCELVLPAGTLRISGKLTPELLQILIREMQGGCR</sequence>
<dbReference type="SUPFAM" id="SSF46689">
    <property type="entry name" value="Homeodomain-like"/>
    <property type="match status" value="1"/>
</dbReference>
<dbReference type="NCBIfam" id="NF038385">
    <property type="entry name" value="IS66_access_TnpA"/>
    <property type="match status" value="1"/>
</dbReference>
<dbReference type="Proteomes" id="UP000825886">
    <property type="component" value="Chromosome"/>
</dbReference>
<proteinExistence type="inferred from homology"/>
<dbReference type="RefSeq" id="WP_222159704.1">
    <property type="nucleotide sequence ID" value="NZ_CP081864.1"/>
</dbReference>
<gene>
    <name evidence="2" type="primary">tnpA</name>
    <name evidence="2" type="ORF">K6K13_04390</name>
</gene>
<evidence type="ECO:0000256" key="1">
    <source>
        <dbReference type="ARBA" id="ARBA00009964"/>
    </source>
</evidence>
<keyword evidence="3" id="KW-1185">Reference proteome</keyword>